<dbReference type="InterPro" id="IPR013549">
    <property type="entry name" value="DUF1731"/>
</dbReference>
<dbReference type="Pfam" id="PF08338">
    <property type="entry name" value="DUF1731"/>
    <property type="match status" value="1"/>
</dbReference>
<comment type="similarity">
    <text evidence="1">Belongs to the NAD(P)-dependent epimerase/dehydratase family. SDR39U1 subfamily.</text>
</comment>
<dbReference type="SUPFAM" id="SSF51735">
    <property type="entry name" value="NAD(P)-binding Rossmann-fold domains"/>
    <property type="match status" value="1"/>
</dbReference>
<gene>
    <name evidence="5" type="ORF">KPC_2339</name>
</gene>
<dbReference type="EMBL" id="OOGT01000111">
    <property type="protein sequence ID" value="SPL71161.1"/>
    <property type="molecule type" value="Genomic_DNA"/>
</dbReference>
<dbReference type="PANTHER" id="PTHR11092:SF0">
    <property type="entry name" value="EPIMERASE FAMILY PROTEIN SDR39U1"/>
    <property type="match status" value="1"/>
</dbReference>
<feature type="transmembrane region" description="Helical" evidence="2">
    <location>
        <begin position="6"/>
        <end position="24"/>
    </location>
</feature>
<dbReference type="Gene3D" id="3.40.50.720">
    <property type="entry name" value="NAD(P)-binding Rossmann-like Domain"/>
    <property type="match status" value="1"/>
</dbReference>
<evidence type="ECO:0000313" key="6">
    <source>
        <dbReference type="Proteomes" id="UP000245974"/>
    </source>
</evidence>
<evidence type="ECO:0000259" key="3">
    <source>
        <dbReference type="Pfam" id="PF01370"/>
    </source>
</evidence>
<dbReference type="AlphaFoldDB" id="A0A2U3N0G6"/>
<dbReference type="PANTHER" id="PTHR11092">
    <property type="entry name" value="SUGAR NUCLEOTIDE EPIMERASE RELATED"/>
    <property type="match status" value="1"/>
</dbReference>
<keyword evidence="6" id="KW-1185">Reference proteome</keyword>
<sequence length="302" mass="34761">MYKATVLVTGATGFIGWYLIQYLLENRYLVIGLTRQKNKLSSRTNLIWINDFDDIQTKQIDFVVNLAGEKIGKGLWTEKRKNELLKSRIETTHNLYQWLNDQNIYPKCLISGSAVGYYGIDSKEQWNTVCSEDTLPQSIFMSQLCYEWEKAALKHAQHNTKIIRLGVVLGKKEGIFPRMVLPIRMNLIGKIGSGKQPLSWIHVDDAVRAIEFLFCLQDTQKIFNLVAPEHVCQMKFVESVCRILHKKTYLNLPGFLVQVLFGEQSQLMLNGQYISAERLINAGFEFKYAHLETALQHLLDVN</sequence>
<dbReference type="FunCoup" id="A0A2U3N0G6">
    <property type="interactions" value="359"/>
</dbReference>
<name>A0A2U3N0G6_9GAMM</name>
<dbReference type="Pfam" id="PF01370">
    <property type="entry name" value="Epimerase"/>
    <property type="match status" value="1"/>
</dbReference>
<dbReference type="InterPro" id="IPR001509">
    <property type="entry name" value="Epimerase_deHydtase"/>
</dbReference>
<dbReference type="InterPro" id="IPR036291">
    <property type="entry name" value="NAD(P)-bd_dom_sf"/>
</dbReference>
<feature type="domain" description="NAD-dependent epimerase/dehydratase" evidence="3">
    <location>
        <begin position="6"/>
        <end position="224"/>
    </location>
</feature>
<proteinExistence type="inferred from homology"/>
<keyword evidence="2" id="KW-1133">Transmembrane helix</keyword>
<organism evidence="5 6">
    <name type="scientific">Acinetobacter stercoris</name>
    <dbReference type="NCBI Taxonomy" id="2126983"/>
    <lineage>
        <taxon>Bacteria</taxon>
        <taxon>Pseudomonadati</taxon>
        <taxon>Pseudomonadota</taxon>
        <taxon>Gammaproteobacteria</taxon>
        <taxon>Moraxellales</taxon>
        <taxon>Moraxellaceae</taxon>
        <taxon>Acinetobacter</taxon>
    </lineage>
</organism>
<evidence type="ECO:0000256" key="2">
    <source>
        <dbReference type="SAM" id="Phobius"/>
    </source>
</evidence>
<dbReference type="OrthoDB" id="9801773at2"/>
<accession>A0A2U3N0G6</accession>
<reference evidence="6" key="1">
    <citation type="submission" date="2018-03" db="EMBL/GenBank/DDBJ databases">
        <authorList>
            <person name="Blom J."/>
        </authorList>
    </citation>
    <scope>NUCLEOTIDE SEQUENCE [LARGE SCALE GENOMIC DNA]</scope>
    <source>
        <strain evidence="6">KPC-SM-21</strain>
    </source>
</reference>
<dbReference type="NCBIfam" id="TIGR01777">
    <property type="entry name" value="yfcH"/>
    <property type="match status" value="1"/>
</dbReference>
<dbReference type="InParanoid" id="A0A2U3N0G6"/>
<keyword evidence="2" id="KW-0472">Membrane</keyword>
<feature type="domain" description="DUF1731" evidence="4">
    <location>
        <begin position="252"/>
        <end position="298"/>
    </location>
</feature>
<dbReference type="InterPro" id="IPR010099">
    <property type="entry name" value="SDR39U1"/>
</dbReference>
<evidence type="ECO:0000313" key="5">
    <source>
        <dbReference type="EMBL" id="SPL71161.1"/>
    </source>
</evidence>
<keyword evidence="2" id="KW-0812">Transmembrane</keyword>
<dbReference type="RefSeq" id="WP_121974602.1">
    <property type="nucleotide sequence ID" value="NZ_OOGT01000111.1"/>
</dbReference>
<protein>
    <submittedName>
        <fullName evidence="5">Epimerase family protein</fullName>
    </submittedName>
</protein>
<evidence type="ECO:0000256" key="1">
    <source>
        <dbReference type="ARBA" id="ARBA00009353"/>
    </source>
</evidence>
<dbReference type="Proteomes" id="UP000245974">
    <property type="component" value="Unassembled WGS sequence"/>
</dbReference>
<evidence type="ECO:0000259" key="4">
    <source>
        <dbReference type="Pfam" id="PF08338"/>
    </source>
</evidence>